<dbReference type="OrthoDB" id="2493030at2759"/>
<evidence type="ECO:0000313" key="1">
    <source>
        <dbReference type="EMBL" id="RIB13821.1"/>
    </source>
</evidence>
<proteinExistence type="predicted"/>
<dbReference type="Proteomes" id="UP000266673">
    <property type="component" value="Unassembled WGS sequence"/>
</dbReference>
<reference evidence="1 2" key="1">
    <citation type="submission" date="2018-06" db="EMBL/GenBank/DDBJ databases">
        <title>Comparative genomics reveals the genomic features of Rhizophagus irregularis, R. cerebriforme, R. diaphanum and Gigaspora rosea, and their symbiotic lifestyle signature.</title>
        <authorList>
            <person name="Morin E."/>
            <person name="San Clemente H."/>
            <person name="Chen E.C.H."/>
            <person name="De La Providencia I."/>
            <person name="Hainaut M."/>
            <person name="Kuo A."/>
            <person name="Kohler A."/>
            <person name="Murat C."/>
            <person name="Tang N."/>
            <person name="Roy S."/>
            <person name="Loubradou J."/>
            <person name="Henrissat B."/>
            <person name="Grigoriev I.V."/>
            <person name="Corradi N."/>
            <person name="Roux C."/>
            <person name="Martin F.M."/>
        </authorList>
    </citation>
    <scope>NUCLEOTIDE SEQUENCE [LARGE SCALE GENOMIC DNA]</scope>
    <source>
        <strain evidence="1 2">DAOM 194757</strain>
    </source>
</reference>
<protein>
    <submittedName>
        <fullName evidence="1">Uncharacterized protein</fullName>
    </submittedName>
</protein>
<keyword evidence="2" id="KW-1185">Reference proteome</keyword>
<gene>
    <name evidence="1" type="ORF">C2G38_2040667</name>
</gene>
<dbReference type="AlphaFoldDB" id="A0A397UW32"/>
<evidence type="ECO:0000313" key="2">
    <source>
        <dbReference type="Proteomes" id="UP000266673"/>
    </source>
</evidence>
<dbReference type="EMBL" id="QKWP01000888">
    <property type="protein sequence ID" value="RIB13821.1"/>
    <property type="molecule type" value="Genomic_DNA"/>
</dbReference>
<comment type="caution">
    <text evidence="1">The sequence shown here is derived from an EMBL/GenBank/DDBJ whole genome shotgun (WGS) entry which is preliminary data.</text>
</comment>
<name>A0A397UW32_9GLOM</name>
<sequence length="242" mass="27812">MQSNVNIEKQVEATNIPAVRDENDEVIVGPKLEKDNRLVFDPRKLIENNDAIFNIPYEEIDVETILIKSDDEGRVAKFNEDSVNRVDRFDEAAGKNDIKNDSLKMQNDINMGDELKCKHTWGKAKKQNAKTISDRNESKEWSDLACSVDCEREIGDKNPIYEIRGNDNRLNDDNVEVSEMAIDDHDIPDLEAKKGDYRDEAPDGKAEIVNIEIKNIKEIREESCCSKIKFVIIYELDEKFCQ</sequence>
<accession>A0A397UW32</accession>
<organism evidence="1 2">
    <name type="scientific">Gigaspora rosea</name>
    <dbReference type="NCBI Taxonomy" id="44941"/>
    <lineage>
        <taxon>Eukaryota</taxon>
        <taxon>Fungi</taxon>
        <taxon>Fungi incertae sedis</taxon>
        <taxon>Mucoromycota</taxon>
        <taxon>Glomeromycotina</taxon>
        <taxon>Glomeromycetes</taxon>
        <taxon>Diversisporales</taxon>
        <taxon>Gigasporaceae</taxon>
        <taxon>Gigaspora</taxon>
    </lineage>
</organism>